<evidence type="ECO:0000256" key="6">
    <source>
        <dbReference type="ARBA" id="ARBA00022989"/>
    </source>
</evidence>
<dbReference type="Pfam" id="PF08019">
    <property type="entry name" value="EptA_B_N"/>
    <property type="match status" value="1"/>
</dbReference>
<dbReference type="Pfam" id="PF00884">
    <property type="entry name" value="Sulfatase"/>
    <property type="match status" value="1"/>
</dbReference>
<protein>
    <submittedName>
        <fullName evidence="11">Phosphoethanolamine--lipid A transferase EptA</fullName>
    </submittedName>
</protein>
<gene>
    <name evidence="11" type="ORF">NCCP691_03790</name>
</gene>
<dbReference type="InterPro" id="IPR012549">
    <property type="entry name" value="EptA-like_N"/>
</dbReference>
<dbReference type="RefSeq" id="WP_220806551.1">
    <property type="nucleotide sequence ID" value="NZ_BPMK01000002.1"/>
</dbReference>
<evidence type="ECO:0000256" key="7">
    <source>
        <dbReference type="ARBA" id="ARBA00023136"/>
    </source>
</evidence>
<evidence type="ECO:0000256" key="5">
    <source>
        <dbReference type="ARBA" id="ARBA00022692"/>
    </source>
</evidence>
<dbReference type="Gene3D" id="3.40.720.10">
    <property type="entry name" value="Alkaline Phosphatase, subunit A"/>
    <property type="match status" value="1"/>
</dbReference>
<evidence type="ECO:0000259" key="9">
    <source>
        <dbReference type="Pfam" id="PF00884"/>
    </source>
</evidence>
<evidence type="ECO:0000256" key="4">
    <source>
        <dbReference type="ARBA" id="ARBA00022679"/>
    </source>
</evidence>
<feature type="transmembrane region" description="Helical" evidence="8">
    <location>
        <begin position="118"/>
        <end position="138"/>
    </location>
</feature>
<comment type="caution">
    <text evidence="11">The sequence shown here is derived from an EMBL/GenBank/DDBJ whole genome shotgun (WGS) entry which is preliminary data.</text>
</comment>
<feature type="transmembrane region" description="Helical" evidence="8">
    <location>
        <begin position="42"/>
        <end position="63"/>
    </location>
</feature>
<keyword evidence="4 11" id="KW-0808">Transferase</keyword>
<dbReference type="InterPro" id="IPR040423">
    <property type="entry name" value="PEA_transferase"/>
</dbReference>
<dbReference type="CDD" id="cd16017">
    <property type="entry name" value="LptA"/>
    <property type="match status" value="1"/>
</dbReference>
<evidence type="ECO:0000313" key="11">
    <source>
        <dbReference type="EMBL" id="GIZ50365.1"/>
    </source>
</evidence>
<dbReference type="GO" id="GO:0016740">
    <property type="term" value="F:transferase activity"/>
    <property type="evidence" value="ECO:0007669"/>
    <property type="project" value="UniProtKB-KW"/>
</dbReference>
<keyword evidence="3" id="KW-0997">Cell inner membrane</keyword>
<dbReference type="EMBL" id="BPMK01000002">
    <property type="protein sequence ID" value="GIZ50365.1"/>
    <property type="molecule type" value="Genomic_DNA"/>
</dbReference>
<keyword evidence="5 8" id="KW-0812">Transmembrane</keyword>
<organism evidence="11 12">
    <name type="scientific">Noviherbaspirillum aridicola</name>
    <dbReference type="NCBI Taxonomy" id="2849687"/>
    <lineage>
        <taxon>Bacteria</taxon>
        <taxon>Pseudomonadati</taxon>
        <taxon>Pseudomonadota</taxon>
        <taxon>Betaproteobacteria</taxon>
        <taxon>Burkholderiales</taxon>
        <taxon>Oxalobacteraceae</taxon>
        <taxon>Noviherbaspirillum</taxon>
    </lineage>
</organism>
<accession>A0ABQ4Q0P9</accession>
<evidence type="ECO:0000259" key="10">
    <source>
        <dbReference type="Pfam" id="PF08019"/>
    </source>
</evidence>
<dbReference type="InterPro" id="IPR017850">
    <property type="entry name" value="Alkaline_phosphatase_core_sf"/>
</dbReference>
<evidence type="ECO:0000256" key="1">
    <source>
        <dbReference type="ARBA" id="ARBA00004429"/>
    </source>
</evidence>
<feature type="domain" description="Sulfatase N-terminal" evidence="9">
    <location>
        <begin position="228"/>
        <end position="515"/>
    </location>
</feature>
<keyword evidence="12" id="KW-1185">Reference proteome</keyword>
<evidence type="ECO:0000256" key="2">
    <source>
        <dbReference type="ARBA" id="ARBA00022475"/>
    </source>
</evidence>
<keyword evidence="6 8" id="KW-1133">Transmembrane helix</keyword>
<feature type="transmembrane region" description="Helical" evidence="8">
    <location>
        <begin position="75"/>
        <end position="94"/>
    </location>
</feature>
<feature type="domain" description="Phosphoethanolamine transferase N-terminal" evidence="10">
    <location>
        <begin position="53"/>
        <end position="199"/>
    </location>
</feature>
<keyword evidence="2" id="KW-1003">Cell membrane</keyword>
<feature type="transmembrane region" description="Helical" evidence="8">
    <location>
        <begin position="150"/>
        <end position="169"/>
    </location>
</feature>
<evidence type="ECO:0000313" key="12">
    <source>
        <dbReference type="Proteomes" id="UP000887222"/>
    </source>
</evidence>
<keyword evidence="7 8" id="KW-0472">Membrane</keyword>
<reference evidence="11 12" key="1">
    <citation type="journal article" date="2022" name="Int. J. Syst. Evol. Microbiol.">
        <title>Noviherbaspirillum aridicola sp. nov., isolated from an arid soil in Pakistan.</title>
        <authorList>
            <person name="Khan I.U."/>
            <person name="Saqib M."/>
            <person name="Amin A."/>
            <person name="Hussain F."/>
            <person name="Li L."/>
            <person name="Liu Y.H."/>
            <person name="Fang B.Z."/>
            <person name="Ahmed I."/>
            <person name="Li W.J."/>
        </authorList>
    </citation>
    <scope>NUCLEOTIDE SEQUENCE [LARGE SCALE GENOMIC DNA]</scope>
    <source>
        <strain evidence="11 12">NCCP-691</strain>
    </source>
</reference>
<dbReference type="PANTHER" id="PTHR30443">
    <property type="entry name" value="INNER MEMBRANE PROTEIN"/>
    <property type="match status" value="1"/>
</dbReference>
<dbReference type="SUPFAM" id="SSF53649">
    <property type="entry name" value="Alkaline phosphatase-like"/>
    <property type="match status" value="1"/>
</dbReference>
<evidence type="ECO:0000256" key="8">
    <source>
        <dbReference type="SAM" id="Phobius"/>
    </source>
</evidence>
<sequence length="544" mass="59219">MLHLPSATAFALLMAGLFVLAFNQRFWLTAAGLFWTGSAADAAFLAALGLLLLLAHAVLLLLVPGRLPMQVAAALLFPLAAMAAYCADSFGVVIDSNMVRNLGETDHREVMGLLSPRLLVYVVALGVVPVFLVARCRMPPAPWRRQLRERAAFIAAAIVLGAAVSLPFISRFKLSPEQRHLAYLSVPGAALISAAEYFRGDPVPPVHARAETAARLDGRNPGVKPLMVFLVIGETARHANFQLGGYPRPTNPALASLANLYYFTEAEACATSTALSVPCMLSPLGRDGFSMASYHAVPNVLEELAAAGVGVTWRSNNTSRFEPGAGVRRVAPADDVRAALCNAESCLDAILLEGLEPAPARGGQDRLDVFHQMGSHGPAYYLRYPPQDEHFRPACRRKDLPACSAEELRNAYDNTIRYTDHVLARMIDVLARASADYDTALLYVSDHGESLGEKGLFLHSAPYRYAPEEQKRIPFMLWLSDGYQRRARIDPACLRGRLQQPVSHDNVYHSLLGMMEASHPRYQPMLDPLSACRAGPAPVPYAAR</sequence>
<evidence type="ECO:0000256" key="3">
    <source>
        <dbReference type="ARBA" id="ARBA00022519"/>
    </source>
</evidence>
<proteinExistence type="predicted"/>
<name>A0ABQ4Q0P9_9BURK</name>
<dbReference type="PANTHER" id="PTHR30443:SF0">
    <property type="entry name" value="PHOSPHOETHANOLAMINE TRANSFERASE EPTA"/>
    <property type="match status" value="1"/>
</dbReference>
<dbReference type="InterPro" id="IPR058130">
    <property type="entry name" value="PEA_transf_C"/>
</dbReference>
<dbReference type="Proteomes" id="UP000887222">
    <property type="component" value="Unassembled WGS sequence"/>
</dbReference>
<comment type="subcellular location">
    <subcellularLocation>
        <location evidence="1">Cell inner membrane</location>
        <topology evidence="1">Multi-pass membrane protein</topology>
    </subcellularLocation>
</comment>
<dbReference type="InterPro" id="IPR000917">
    <property type="entry name" value="Sulfatase_N"/>
</dbReference>